<feature type="non-terminal residue" evidence="1">
    <location>
        <position position="236"/>
    </location>
</feature>
<dbReference type="OrthoDB" id="47531at2759"/>
<evidence type="ECO:0008006" key="3">
    <source>
        <dbReference type="Google" id="ProtNLM"/>
    </source>
</evidence>
<dbReference type="InterPro" id="IPR032675">
    <property type="entry name" value="LRR_dom_sf"/>
</dbReference>
<accession>A0A1E7FDE8</accession>
<keyword evidence="2" id="KW-1185">Reference proteome</keyword>
<dbReference type="EMBL" id="KV784358">
    <property type="protein sequence ID" value="OEU16177.1"/>
    <property type="molecule type" value="Genomic_DNA"/>
</dbReference>
<dbReference type="Gene3D" id="3.80.10.10">
    <property type="entry name" value="Ribonuclease Inhibitor"/>
    <property type="match status" value="1"/>
</dbReference>
<evidence type="ECO:0000313" key="2">
    <source>
        <dbReference type="Proteomes" id="UP000095751"/>
    </source>
</evidence>
<dbReference type="SUPFAM" id="SSF52047">
    <property type="entry name" value="RNI-like"/>
    <property type="match status" value="1"/>
</dbReference>
<evidence type="ECO:0000313" key="1">
    <source>
        <dbReference type="EMBL" id="OEU16177.1"/>
    </source>
</evidence>
<dbReference type="KEGG" id="fcy:FRACYDRAFT_268905"/>
<proteinExistence type="predicted"/>
<gene>
    <name evidence="1" type="ORF">FRACYDRAFT_268905</name>
</gene>
<organism evidence="1 2">
    <name type="scientific">Fragilariopsis cylindrus CCMP1102</name>
    <dbReference type="NCBI Taxonomy" id="635003"/>
    <lineage>
        <taxon>Eukaryota</taxon>
        <taxon>Sar</taxon>
        <taxon>Stramenopiles</taxon>
        <taxon>Ochrophyta</taxon>
        <taxon>Bacillariophyta</taxon>
        <taxon>Bacillariophyceae</taxon>
        <taxon>Bacillariophycidae</taxon>
        <taxon>Bacillariales</taxon>
        <taxon>Bacillariaceae</taxon>
        <taxon>Fragilariopsis</taxon>
    </lineage>
</organism>
<dbReference type="Proteomes" id="UP000095751">
    <property type="component" value="Unassembled WGS sequence"/>
</dbReference>
<dbReference type="AlphaFoldDB" id="A0A1E7FDE8"/>
<protein>
    <recommendedName>
        <fullName evidence="3">RNI-like protein</fullName>
    </recommendedName>
</protein>
<sequence length="236" mass="26341">MNCGITRHHVVKLCESIRGRMHGLKELSLRQNFGLDGGYHDLLALPFIKSLDLSLCDLDETDGYWLGRGILKRENKNLDKLSLAGNYRIANAIPEVVRSAASGLTEMDCSFCGISVGSQIKVLDILAEIPNCTIKSFRMQGIMVTDGEALANCIRKNTSLHHLIVDHPHEVCSISLEGVDQIRTAIKSNYYIETLTFDVIPNGECLVKLLKEIEFWLELNRCGRRALLQTNEGSIN</sequence>
<reference evidence="1 2" key="1">
    <citation type="submission" date="2016-09" db="EMBL/GenBank/DDBJ databases">
        <title>Extensive genetic diversity and differential bi-allelic expression allows diatom success in the polar Southern Ocean.</title>
        <authorList>
            <consortium name="DOE Joint Genome Institute"/>
            <person name="Mock T."/>
            <person name="Otillar R.P."/>
            <person name="Strauss J."/>
            <person name="Dupont C."/>
            <person name="Frickenhaus S."/>
            <person name="Maumus F."/>
            <person name="Mcmullan M."/>
            <person name="Sanges R."/>
            <person name="Schmutz J."/>
            <person name="Toseland A."/>
            <person name="Valas R."/>
            <person name="Veluchamy A."/>
            <person name="Ward B.J."/>
            <person name="Allen A."/>
            <person name="Barry K."/>
            <person name="Falciatore A."/>
            <person name="Ferrante M."/>
            <person name="Fortunato A.E."/>
            <person name="Gloeckner G."/>
            <person name="Gruber A."/>
            <person name="Hipkin R."/>
            <person name="Janech M."/>
            <person name="Kroth P."/>
            <person name="Leese F."/>
            <person name="Lindquist E."/>
            <person name="Lyon B.R."/>
            <person name="Martin J."/>
            <person name="Mayer C."/>
            <person name="Parker M."/>
            <person name="Quesneville H."/>
            <person name="Raymond J."/>
            <person name="Uhlig C."/>
            <person name="Valentin K.U."/>
            <person name="Worden A.Z."/>
            <person name="Armbrust E.V."/>
            <person name="Bowler C."/>
            <person name="Green B."/>
            <person name="Moulton V."/>
            <person name="Van Oosterhout C."/>
            <person name="Grigoriev I."/>
        </authorList>
    </citation>
    <scope>NUCLEOTIDE SEQUENCE [LARGE SCALE GENOMIC DNA]</scope>
    <source>
        <strain evidence="1 2">CCMP1102</strain>
    </source>
</reference>
<dbReference type="InParanoid" id="A0A1E7FDE8"/>
<name>A0A1E7FDE8_9STRA</name>